<dbReference type="InterPro" id="IPR004408">
    <property type="entry name" value="Biotin_CoA_COase_ligase"/>
</dbReference>
<dbReference type="EMBL" id="CP072748">
    <property type="protein sequence ID" value="QTX09433.1"/>
    <property type="molecule type" value="Genomic_DNA"/>
</dbReference>
<gene>
    <name evidence="9" type="ORF">J1836_012435</name>
    <name evidence="8" type="ORF">J1836_17045</name>
</gene>
<dbReference type="Pfam" id="PF03099">
    <property type="entry name" value="BPL_LplA_LipB"/>
    <property type="match status" value="1"/>
</dbReference>
<dbReference type="PROSITE" id="PS51733">
    <property type="entry name" value="BPL_LPL_CATALYTIC"/>
    <property type="match status" value="1"/>
</dbReference>
<evidence type="ECO:0000256" key="5">
    <source>
        <dbReference type="ARBA" id="ARBA00024227"/>
    </source>
</evidence>
<dbReference type="SUPFAM" id="SSF50037">
    <property type="entry name" value="C-terminal domain of transcriptional repressors"/>
    <property type="match status" value="1"/>
</dbReference>
<accession>A0A8B0SBY1</accession>
<dbReference type="AlphaFoldDB" id="A0A8B0SBY1"/>
<dbReference type="PANTHER" id="PTHR12835">
    <property type="entry name" value="BIOTIN PROTEIN LIGASE"/>
    <property type="match status" value="1"/>
</dbReference>
<organism evidence="9">
    <name type="scientific">Thiothrix fructosivorans</name>
    <dbReference type="NCBI Taxonomy" id="111770"/>
    <lineage>
        <taxon>Bacteria</taxon>
        <taxon>Pseudomonadati</taxon>
        <taxon>Pseudomonadota</taxon>
        <taxon>Gammaproteobacteria</taxon>
        <taxon>Thiotrichales</taxon>
        <taxon>Thiotrichaceae</taxon>
        <taxon>Thiothrix</taxon>
    </lineage>
</organism>
<dbReference type="RefSeq" id="WP_207252321.1">
    <property type="nucleotide sequence ID" value="NZ_JAFMPM010000008.1"/>
</dbReference>
<keyword evidence="1 9" id="KW-0436">Ligase</keyword>
<dbReference type="Pfam" id="PF02237">
    <property type="entry name" value="BPL_C"/>
    <property type="match status" value="1"/>
</dbReference>
<dbReference type="GO" id="GO:0004077">
    <property type="term" value="F:biotin--[biotin carboxyl-carrier protein] ligase activity"/>
    <property type="evidence" value="ECO:0007669"/>
    <property type="project" value="UniProtKB-EC"/>
</dbReference>
<evidence type="ECO:0000256" key="2">
    <source>
        <dbReference type="ARBA" id="ARBA00022741"/>
    </source>
</evidence>
<name>A0A8B0SBY1_9GAMM</name>
<keyword evidence="2" id="KW-0547">Nucleotide-binding</keyword>
<keyword evidence="10" id="KW-1185">Reference proteome</keyword>
<dbReference type="InterPro" id="IPR004143">
    <property type="entry name" value="BPL_LPL_catalytic"/>
</dbReference>
<dbReference type="CDD" id="cd16442">
    <property type="entry name" value="BPL"/>
    <property type="match status" value="1"/>
</dbReference>
<dbReference type="GO" id="GO:0005737">
    <property type="term" value="C:cytoplasm"/>
    <property type="evidence" value="ECO:0007669"/>
    <property type="project" value="TreeGrafter"/>
</dbReference>
<dbReference type="EC" id="6.3.4.15" evidence="5"/>
<evidence type="ECO:0000256" key="6">
    <source>
        <dbReference type="ARBA" id="ARBA00047846"/>
    </source>
</evidence>
<reference evidence="9" key="2">
    <citation type="submission" date="2021-04" db="EMBL/GenBank/DDBJ databases">
        <title>Complete Genome and methylome analysis of Thiothrix fructosivorans ATCC 49748.</title>
        <authorList>
            <person name="Fomenkov A."/>
            <person name="Sun L."/>
            <person name="Vincze T."/>
            <person name="Grabovich M.Y."/>
            <person name="Roberts R.J."/>
        </authorList>
    </citation>
    <scope>NUCLEOTIDE SEQUENCE</scope>
    <source>
        <strain evidence="9">ATCC 49748</strain>
    </source>
</reference>
<evidence type="ECO:0000313" key="8">
    <source>
        <dbReference type="EMBL" id="MBO0614608.1"/>
    </source>
</evidence>
<dbReference type="Proteomes" id="UP000664466">
    <property type="component" value="Unassembled WGS sequence"/>
</dbReference>
<keyword evidence="4" id="KW-0092">Biotin</keyword>
<dbReference type="SUPFAM" id="SSF55681">
    <property type="entry name" value="Class II aaRS and biotin synthetases"/>
    <property type="match status" value="1"/>
</dbReference>
<evidence type="ECO:0000256" key="1">
    <source>
        <dbReference type="ARBA" id="ARBA00022598"/>
    </source>
</evidence>
<dbReference type="InterPro" id="IPR008988">
    <property type="entry name" value="Transcriptional_repressor_C"/>
</dbReference>
<reference evidence="8 10" key="1">
    <citation type="submission" date="2021-03" db="EMBL/GenBank/DDBJ databases">
        <title>Draft genome and methylome analysis of Thiotrix fructosivoruns ATCC 49748.</title>
        <authorList>
            <person name="Fomenkov A."/>
            <person name="Grabovich M.Y."/>
            <person name="Roberts R.J."/>
        </authorList>
    </citation>
    <scope>NUCLEOTIDE SEQUENCE [LARGE SCALE GENOMIC DNA]</scope>
    <source>
        <strain evidence="8 10">ATCC 49748</strain>
    </source>
</reference>
<dbReference type="EMBL" id="JAFMPM010000008">
    <property type="protein sequence ID" value="MBO0614608.1"/>
    <property type="molecule type" value="Genomic_DNA"/>
</dbReference>
<evidence type="ECO:0000259" key="7">
    <source>
        <dbReference type="PROSITE" id="PS51733"/>
    </source>
</evidence>
<proteinExistence type="predicted"/>
<dbReference type="InterPro" id="IPR003142">
    <property type="entry name" value="BPL_C"/>
</dbReference>
<protein>
    <recommendedName>
        <fullName evidence="5">biotin--[biotin carboxyl-carrier protein] ligase</fullName>
        <ecNumber evidence="5">6.3.4.15</ecNumber>
    </recommendedName>
</protein>
<dbReference type="GO" id="GO:0005524">
    <property type="term" value="F:ATP binding"/>
    <property type="evidence" value="ECO:0007669"/>
    <property type="project" value="UniProtKB-KW"/>
</dbReference>
<comment type="catalytic activity">
    <reaction evidence="6">
        <text>biotin + L-lysyl-[protein] + ATP = N(6)-biotinyl-L-lysyl-[protein] + AMP + diphosphate + H(+)</text>
        <dbReference type="Rhea" id="RHEA:11756"/>
        <dbReference type="Rhea" id="RHEA-COMP:9752"/>
        <dbReference type="Rhea" id="RHEA-COMP:10505"/>
        <dbReference type="ChEBI" id="CHEBI:15378"/>
        <dbReference type="ChEBI" id="CHEBI:29969"/>
        <dbReference type="ChEBI" id="CHEBI:30616"/>
        <dbReference type="ChEBI" id="CHEBI:33019"/>
        <dbReference type="ChEBI" id="CHEBI:57586"/>
        <dbReference type="ChEBI" id="CHEBI:83144"/>
        <dbReference type="ChEBI" id="CHEBI:456215"/>
        <dbReference type="EC" id="6.3.4.15"/>
    </reaction>
</comment>
<dbReference type="Gene3D" id="2.30.30.100">
    <property type="match status" value="1"/>
</dbReference>
<evidence type="ECO:0000256" key="3">
    <source>
        <dbReference type="ARBA" id="ARBA00022840"/>
    </source>
</evidence>
<feature type="domain" description="BPL/LPL catalytic" evidence="7">
    <location>
        <begin position="16"/>
        <end position="196"/>
    </location>
</feature>
<evidence type="ECO:0000256" key="4">
    <source>
        <dbReference type="ARBA" id="ARBA00023267"/>
    </source>
</evidence>
<dbReference type="NCBIfam" id="TIGR00121">
    <property type="entry name" value="birA_ligase"/>
    <property type="match status" value="1"/>
</dbReference>
<evidence type="ECO:0000313" key="10">
    <source>
        <dbReference type="Proteomes" id="UP000664466"/>
    </source>
</evidence>
<dbReference type="InterPro" id="IPR045864">
    <property type="entry name" value="aa-tRNA-synth_II/BPL/LPL"/>
</dbReference>
<sequence length="261" mass="28464">MLPVHDALQVADIRAHLDAATLHTLRDIHVFSTLDSTNRWALQAGQCGEACFAEQQTAGRGRRGRQWQSPAGVNLYLSVRWCFAAVPPHLPLLSLVAGLAVAEALEDCAIHGHGLKWPNDVYYAGKKLGGILLEAVGSLEQVVIGIGLNVNMLPEAGADIDQPWTSLQHITGETLVRNTLAAALLQRLVKRLHAFPQLDMAQFQHDWQHWDVLAGQQVQALMGTETLQGLASGVNNQGQLRIILRDGFIKNLSSADVSVRM</sequence>
<dbReference type="PANTHER" id="PTHR12835:SF5">
    <property type="entry name" value="BIOTIN--PROTEIN LIGASE"/>
    <property type="match status" value="1"/>
</dbReference>
<dbReference type="Gene3D" id="3.30.930.10">
    <property type="entry name" value="Bira Bifunctional Protein, Domain 2"/>
    <property type="match status" value="1"/>
</dbReference>
<keyword evidence="3" id="KW-0067">ATP-binding</keyword>
<evidence type="ECO:0000313" key="9">
    <source>
        <dbReference type="EMBL" id="QTX09433.1"/>
    </source>
</evidence>